<reference evidence="9 10" key="1">
    <citation type="journal article" date="2021" name="Microbiol. Spectr.">
        <title>A Single Bacterium Capable of Oxidation and Reduction of Iron at Circumneutral pH.</title>
        <authorList>
            <person name="Kato S."/>
            <person name="Ohkuma M."/>
        </authorList>
    </citation>
    <scope>NUCLEOTIDE SEQUENCE [LARGE SCALE GENOMIC DNA]</scope>
    <source>
        <strain evidence="9 10">MIZ03</strain>
    </source>
</reference>
<feature type="transmembrane region" description="Helical" evidence="7">
    <location>
        <begin position="52"/>
        <end position="69"/>
    </location>
</feature>
<evidence type="ECO:0000256" key="5">
    <source>
        <dbReference type="ARBA" id="ARBA00022989"/>
    </source>
</evidence>
<evidence type="ECO:0000259" key="8">
    <source>
        <dbReference type="Pfam" id="PF02397"/>
    </source>
</evidence>
<dbReference type="PANTHER" id="PTHR30576:SF21">
    <property type="entry name" value="UDP-GLUCOSE:UNDECAPRENYL-PHOSPHATE GLUCOSE-1-PHOSPHATE TRANSFERASE"/>
    <property type="match status" value="1"/>
</dbReference>
<dbReference type="Pfam" id="PF02397">
    <property type="entry name" value="Bac_transf"/>
    <property type="match status" value="1"/>
</dbReference>
<sequence length="434" mass="49197">MSLFTIRKSFLLTDFIVQAFDFIAICVGGWLAYQFRFATEGTWVSLRPQENLLMFIWALFSSFFFSRIYKLWSGGALAAMVSRVTLGWLISWLALLLVLTFTKTTGMYSRTWLVTWLLFSIGTLGLGRAASFFLMAKMRRSGYQHKRVLLVGESALMDTVQHRVQSATWSGFEIVGTECASKFAEVKRLDTELRPDEIWIGLRMQDHNLLDGLTQALNQSMANIRLLPDLMMYQILNHGMSVTLGIPMVDISVSPMAGWQRLAKATLDIVVASVILILITPLLVVIAIAVKLSSPGPVLFKQKRHGWNGEEIWVYKFRSMVVHQEAAGHVTQASRKDPRVTRVGAFLRKTSLDELPQFINVLQGRMSVVGPRPHALAHNQEYMKKIPFYALRHKAKPGITGWAQICGYRGETDTLDKMEGRIKHDCDFSNKMRQ</sequence>
<comment type="subcellular location">
    <subcellularLocation>
        <location evidence="1">Membrane</location>
        <topology evidence="1">Multi-pass membrane protein</topology>
    </subcellularLocation>
</comment>
<keyword evidence="4 7" id="KW-0812">Transmembrane</keyword>
<comment type="similarity">
    <text evidence="2">Belongs to the bacterial sugar transferase family.</text>
</comment>
<feature type="transmembrane region" description="Helical" evidence="7">
    <location>
        <begin position="269"/>
        <end position="294"/>
    </location>
</feature>
<dbReference type="Proteomes" id="UP000824366">
    <property type="component" value="Chromosome"/>
</dbReference>
<evidence type="ECO:0000313" key="10">
    <source>
        <dbReference type="Proteomes" id="UP000824366"/>
    </source>
</evidence>
<dbReference type="GO" id="GO:0016740">
    <property type="term" value="F:transferase activity"/>
    <property type="evidence" value="ECO:0007669"/>
    <property type="project" value="UniProtKB-KW"/>
</dbReference>
<feature type="transmembrane region" description="Helical" evidence="7">
    <location>
        <begin position="81"/>
        <end position="101"/>
    </location>
</feature>
<keyword evidence="6 7" id="KW-0472">Membrane</keyword>
<evidence type="ECO:0000256" key="6">
    <source>
        <dbReference type="ARBA" id="ARBA00023136"/>
    </source>
</evidence>
<proteinExistence type="inferred from homology"/>
<dbReference type="NCBIfam" id="TIGR03023">
    <property type="entry name" value="WcaJ_sugtrans"/>
    <property type="match status" value="1"/>
</dbReference>
<feature type="transmembrane region" description="Helical" evidence="7">
    <location>
        <begin position="12"/>
        <end position="32"/>
    </location>
</feature>
<dbReference type="InterPro" id="IPR017473">
    <property type="entry name" value="Undecaprenyl-P_gluc_Ptfrase"/>
</dbReference>
<keyword evidence="10" id="KW-1185">Reference proteome</keyword>
<evidence type="ECO:0000313" key="9">
    <source>
        <dbReference type="EMBL" id="BCO27339.1"/>
    </source>
</evidence>
<protein>
    <submittedName>
        <fullName evidence="9">UDP-glucose:undecaprenyl-phosphate glucose-1-phosphate transferase</fullName>
    </submittedName>
</protein>
<evidence type="ECO:0000256" key="4">
    <source>
        <dbReference type="ARBA" id="ARBA00022692"/>
    </source>
</evidence>
<feature type="domain" description="Bacterial sugar transferase" evidence="8">
    <location>
        <begin position="264"/>
        <end position="431"/>
    </location>
</feature>
<dbReference type="InterPro" id="IPR003362">
    <property type="entry name" value="Bact_transf"/>
</dbReference>
<dbReference type="PANTHER" id="PTHR30576">
    <property type="entry name" value="COLANIC BIOSYNTHESIS UDP-GLUCOSE LIPID CARRIER TRANSFERASE"/>
    <property type="match status" value="1"/>
</dbReference>
<evidence type="ECO:0000256" key="3">
    <source>
        <dbReference type="ARBA" id="ARBA00022679"/>
    </source>
</evidence>
<evidence type="ECO:0000256" key="7">
    <source>
        <dbReference type="SAM" id="Phobius"/>
    </source>
</evidence>
<evidence type="ECO:0000256" key="2">
    <source>
        <dbReference type="ARBA" id="ARBA00006464"/>
    </source>
</evidence>
<dbReference type="EMBL" id="AP024238">
    <property type="protein sequence ID" value="BCO27339.1"/>
    <property type="molecule type" value="Genomic_DNA"/>
</dbReference>
<organism evidence="9 10">
    <name type="scientific">Rhodoferax lithotrophicus</name>
    <dbReference type="NCBI Taxonomy" id="2798804"/>
    <lineage>
        <taxon>Bacteria</taxon>
        <taxon>Pseudomonadati</taxon>
        <taxon>Pseudomonadota</taxon>
        <taxon>Betaproteobacteria</taxon>
        <taxon>Burkholderiales</taxon>
        <taxon>Comamonadaceae</taxon>
        <taxon>Rhodoferax</taxon>
    </lineage>
</organism>
<dbReference type="RefSeq" id="WP_223912176.1">
    <property type="nucleotide sequence ID" value="NZ_AP024238.1"/>
</dbReference>
<dbReference type="Pfam" id="PF13727">
    <property type="entry name" value="CoA_binding_3"/>
    <property type="match status" value="1"/>
</dbReference>
<feature type="transmembrane region" description="Helical" evidence="7">
    <location>
        <begin position="113"/>
        <end position="136"/>
    </location>
</feature>
<evidence type="ECO:0000256" key="1">
    <source>
        <dbReference type="ARBA" id="ARBA00004141"/>
    </source>
</evidence>
<keyword evidence="3 9" id="KW-0808">Transferase</keyword>
<name>A0ABN6D5R7_9BURK</name>
<keyword evidence="5 7" id="KW-1133">Transmembrane helix</keyword>
<accession>A0ABN6D5R7</accession>
<dbReference type="InterPro" id="IPR017475">
    <property type="entry name" value="EPS_sugar_tfrase"/>
</dbReference>
<dbReference type="NCBIfam" id="TIGR03025">
    <property type="entry name" value="EPS_sugtrans"/>
    <property type="match status" value="1"/>
</dbReference>
<gene>
    <name evidence="9" type="ORF">MIZ03_2227</name>
</gene>